<accession>A0A834U8X5</accession>
<protein>
    <submittedName>
        <fullName evidence="2">Uncharacterized protein</fullName>
    </submittedName>
</protein>
<dbReference type="AlphaFoldDB" id="A0A834U8X5"/>
<keyword evidence="3" id="KW-1185">Reference proteome</keyword>
<evidence type="ECO:0000313" key="2">
    <source>
        <dbReference type="EMBL" id="KAF7422087.1"/>
    </source>
</evidence>
<name>A0A834U8X5_VESPE</name>
<reference evidence="2" key="1">
    <citation type="journal article" date="2020" name="G3 (Bethesda)">
        <title>High-Quality Assemblies for Three Invasive Social Wasps from the &lt;i&gt;Vespula&lt;/i&gt; Genus.</title>
        <authorList>
            <person name="Harrop T.W.R."/>
            <person name="Guhlin J."/>
            <person name="McLaughlin G.M."/>
            <person name="Permina E."/>
            <person name="Stockwell P."/>
            <person name="Gilligan J."/>
            <person name="Le Lec M.F."/>
            <person name="Gruber M.A.M."/>
            <person name="Quinn O."/>
            <person name="Lovegrove M."/>
            <person name="Duncan E.J."/>
            <person name="Remnant E.J."/>
            <person name="Van Eeckhoven J."/>
            <person name="Graham B."/>
            <person name="Knapp R.A."/>
            <person name="Langford K.W."/>
            <person name="Kronenberg Z."/>
            <person name="Press M.O."/>
            <person name="Eacker S.M."/>
            <person name="Wilson-Rankin E.E."/>
            <person name="Purcell J."/>
            <person name="Lester P.J."/>
            <person name="Dearden P.K."/>
        </authorList>
    </citation>
    <scope>NUCLEOTIDE SEQUENCE</scope>
    <source>
        <strain evidence="2">Volc-1</strain>
    </source>
</reference>
<comment type="caution">
    <text evidence="2">The sequence shown here is derived from an EMBL/GenBank/DDBJ whole genome shotgun (WGS) entry which is preliminary data.</text>
</comment>
<sequence length="81" mass="9730">MFGRRVVDNVGEGEDVEKSKRKKRSRKRRRSSDVDVIRHEATYVGSNEWSCWCRGWDGKKKRVAGKREMQEEDDRVDRRME</sequence>
<feature type="compositionally biased region" description="Basic and acidic residues" evidence="1">
    <location>
        <begin position="65"/>
        <end position="81"/>
    </location>
</feature>
<feature type="compositionally biased region" description="Basic residues" evidence="1">
    <location>
        <begin position="19"/>
        <end position="30"/>
    </location>
</feature>
<gene>
    <name evidence="2" type="ORF">H0235_009923</name>
</gene>
<organism evidence="2 3">
    <name type="scientific">Vespula pensylvanica</name>
    <name type="common">Western yellow jacket</name>
    <name type="synonym">Wasp</name>
    <dbReference type="NCBI Taxonomy" id="30213"/>
    <lineage>
        <taxon>Eukaryota</taxon>
        <taxon>Metazoa</taxon>
        <taxon>Ecdysozoa</taxon>
        <taxon>Arthropoda</taxon>
        <taxon>Hexapoda</taxon>
        <taxon>Insecta</taxon>
        <taxon>Pterygota</taxon>
        <taxon>Neoptera</taxon>
        <taxon>Endopterygota</taxon>
        <taxon>Hymenoptera</taxon>
        <taxon>Apocrita</taxon>
        <taxon>Aculeata</taxon>
        <taxon>Vespoidea</taxon>
        <taxon>Vespidae</taxon>
        <taxon>Vespinae</taxon>
        <taxon>Vespula</taxon>
    </lineage>
</organism>
<evidence type="ECO:0000313" key="3">
    <source>
        <dbReference type="Proteomes" id="UP000600918"/>
    </source>
</evidence>
<feature type="region of interest" description="Disordered" evidence="1">
    <location>
        <begin position="59"/>
        <end position="81"/>
    </location>
</feature>
<dbReference type="EMBL" id="JACSDY010000008">
    <property type="protein sequence ID" value="KAF7422087.1"/>
    <property type="molecule type" value="Genomic_DNA"/>
</dbReference>
<dbReference type="Proteomes" id="UP000600918">
    <property type="component" value="Unassembled WGS sequence"/>
</dbReference>
<feature type="region of interest" description="Disordered" evidence="1">
    <location>
        <begin position="1"/>
        <end position="35"/>
    </location>
</feature>
<evidence type="ECO:0000256" key="1">
    <source>
        <dbReference type="SAM" id="MobiDB-lite"/>
    </source>
</evidence>
<proteinExistence type="predicted"/>